<dbReference type="Proteomes" id="UP000054988">
    <property type="component" value="Unassembled WGS sequence"/>
</dbReference>
<feature type="transmembrane region" description="Helical" evidence="1">
    <location>
        <begin position="249"/>
        <end position="267"/>
    </location>
</feature>
<keyword evidence="1" id="KW-1133">Transmembrane helix</keyword>
<organism evidence="2 3">
    <name type="scientific">Moniliophthora roreri</name>
    <name type="common">Frosty pod rot fungus</name>
    <name type="synonym">Monilia roreri</name>
    <dbReference type="NCBI Taxonomy" id="221103"/>
    <lineage>
        <taxon>Eukaryota</taxon>
        <taxon>Fungi</taxon>
        <taxon>Dikarya</taxon>
        <taxon>Basidiomycota</taxon>
        <taxon>Agaricomycotina</taxon>
        <taxon>Agaricomycetes</taxon>
        <taxon>Agaricomycetidae</taxon>
        <taxon>Agaricales</taxon>
        <taxon>Marasmiineae</taxon>
        <taxon>Marasmiaceae</taxon>
        <taxon>Moniliophthora</taxon>
    </lineage>
</organism>
<feature type="transmembrane region" description="Helical" evidence="1">
    <location>
        <begin position="391"/>
        <end position="420"/>
    </location>
</feature>
<name>A0A0W0G019_MONRR</name>
<evidence type="ECO:0000256" key="1">
    <source>
        <dbReference type="SAM" id="Phobius"/>
    </source>
</evidence>
<evidence type="ECO:0000313" key="3">
    <source>
        <dbReference type="Proteomes" id="UP000054988"/>
    </source>
</evidence>
<dbReference type="EMBL" id="LATX01001414">
    <property type="protein sequence ID" value="KTB41913.1"/>
    <property type="molecule type" value="Genomic_DNA"/>
</dbReference>
<proteinExistence type="predicted"/>
<protein>
    <submittedName>
        <fullName evidence="2">Uncharacterized protein</fullName>
    </submittedName>
</protein>
<keyword evidence="1" id="KW-0812">Transmembrane</keyword>
<feature type="transmembrane region" description="Helical" evidence="1">
    <location>
        <begin position="490"/>
        <end position="508"/>
    </location>
</feature>
<feature type="transmembrane region" description="Helical" evidence="1">
    <location>
        <begin position="441"/>
        <end position="462"/>
    </location>
</feature>
<comment type="caution">
    <text evidence="2">The sequence shown here is derived from an EMBL/GenBank/DDBJ whole genome shotgun (WGS) entry which is preliminary data.</text>
</comment>
<feature type="transmembrane region" description="Helical" evidence="1">
    <location>
        <begin position="274"/>
        <end position="297"/>
    </location>
</feature>
<evidence type="ECO:0000313" key="2">
    <source>
        <dbReference type="EMBL" id="KTB41913.1"/>
    </source>
</evidence>
<reference evidence="2 3" key="1">
    <citation type="submission" date="2015-12" db="EMBL/GenBank/DDBJ databases">
        <title>Draft genome sequence of Moniliophthora roreri, the causal agent of frosty pod rot of cacao.</title>
        <authorList>
            <person name="Aime M.C."/>
            <person name="Diaz-Valderrama J.R."/>
            <person name="Kijpornyongpan T."/>
            <person name="Phillips-Mora W."/>
        </authorList>
    </citation>
    <scope>NUCLEOTIDE SEQUENCE [LARGE SCALE GENOMIC DNA]</scope>
    <source>
        <strain evidence="2 3">MCA 2952</strain>
    </source>
</reference>
<keyword evidence="1" id="KW-0472">Membrane</keyword>
<gene>
    <name evidence="2" type="ORF">WG66_5509</name>
</gene>
<sequence>MPSSEYQYIIPFLTHHQAQLEELSLLPTYARSTALQVNSDSVKTLVFPQLQSITIAESMALTLLSNVRMPLLRAVKVVFGSSFHINVSSDVIVDAVRGYNKNNQKCQEGRTHLKRLIVAYRGGLNLDLIESVSCSIPNLVELDVTGFVRPRVRADEEIVWNNETLSLVGDYLSRMPKLTTFKWNAFYGQVDRILNLDQQYALIALGAQALVKILGRSATARSHSSLLDMDTQLHYSDVMITEASIAVQFFFYGMYIVLFTICTRVLLQRRQHCYQYILIATSLLFFLISADVLLYAVDDAMWYCNLFGCRWQSEFIRERLCTAKFELLIASSAVADAILLWRCYTVWDGRWRVVLFPTLLYLSCHVTGFVLDAPQSQAVKEGYRSPSGLLIGSLDIAAIVAGAIGINNLLLSSLIAFRIFKVNRELGAYFGPATRNLYRTVIAVTLESGITYSAFISLLFFIEVHQLREGYQGEESLVLHDTFIDIGMRTWSSLAGIMSTIIIVRVALGTGFNQIEGTATSMRTTVVSDNVSVLDVYHRQDCMSREERVDSTVLFKRDDAC</sequence>
<dbReference type="AlphaFoldDB" id="A0A0W0G019"/>
<accession>A0A0W0G019</accession>